<sequence>MSSSILEALTQPGVIIAVVGASDNPDKFGHAIYRDLKRKGYRVFPVNPNRETVDGDRAYPTIQSLPYSPDIVNLSVPPEASLAVARECLRIGMMDIWLQPGAENDIVLNYLQENGFNYVAGACIMLKTRRAR</sequence>
<protein>
    <submittedName>
        <fullName evidence="2">CoA-binding protein</fullName>
    </submittedName>
</protein>
<comment type="caution">
    <text evidence="2">The sequence shown here is derived from an EMBL/GenBank/DDBJ whole genome shotgun (WGS) entry which is preliminary data.</text>
</comment>
<proteinExistence type="predicted"/>
<evidence type="ECO:0000259" key="1">
    <source>
        <dbReference type="SMART" id="SM00881"/>
    </source>
</evidence>
<dbReference type="Gene3D" id="3.40.50.720">
    <property type="entry name" value="NAD(P)-binding Rossmann-like Domain"/>
    <property type="match status" value="1"/>
</dbReference>
<organism evidence="2 3">
    <name type="scientific">Candidatus Methylumidiphilus alinenensis</name>
    <dbReference type="NCBI Taxonomy" id="2202197"/>
    <lineage>
        <taxon>Bacteria</taxon>
        <taxon>Pseudomonadati</taxon>
        <taxon>Pseudomonadota</taxon>
        <taxon>Gammaproteobacteria</taxon>
        <taxon>Methylococcales</taxon>
        <taxon>Candidatus Methylumidiphilus</taxon>
    </lineage>
</organism>
<evidence type="ECO:0000313" key="3">
    <source>
        <dbReference type="Proteomes" id="UP000249396"/>
    </source>
</evidence>
<name>A0A2W4QLW1_9GAMM</name>
<dbReference type="SUPFAM" id="SSF51735">
    <property type="entry name" value="NAD(P)-binding Rossmann-fold domains"/>
    <property type="match status" value="1"/>
</dbReference>
<dbReference type="EMBL" id="QJPH01000589">
    <property type="protein sequence ID" value="PZN69048.1"/>
    <property type="molecule type" value="Genomic_DNA"/>
</dbReference>
<dbReference type="PANTHER" id="PTHR33303">
    <property type="entry name" value="CYTOPLASMIC PROTEIN-RELATED"/>
    <property type="match status" value="1"/>
</dbReference>
<dbReference type="Pfam" id="PF13380">
    <property type="entry name" value="CoA_binding_2"/>
    <property type="match status" value="1"/>
</dbReference>
<gene>
    <name evidence="2" type="ORF">DM484_30400</name>
</gene>
<reference evidence="2 3" key="1">
    <citation type="journal article" date="2018" name="Aquat. Microb. Ecol.">
        <title>Gammaproteobacterial methanotrophs dominate.</title>
        <authorList>
            <person name="Rissanen A.J."/>
            <person name="Saarenheimo J."/>
            <person name="Tiirola M."/>
            <person name="Peura S."/>
            <person name="Aalto S.L."/>
            <person name="Karvinen A."/>
            <person name="Nykanen H."/>
        </authorList>
    </citation>
    <scope>NUCLEOTIDE SEQUENCE [LARGE SCALE GENOMIC DNA]</scope>
    <source>
        <strain evidence="2">AMbin10</strain>
    </source>
</reference>
<dbReference type="InterPro" id="IPR036291">
    <property type="entry name" value="NAD(P)-bd_dom_sf"/>
</dbReference>
<accession>A0A2W4QLW1</accession>
<evidence type="ECO:0000313" key="2">
    <source>
        <dbReference type="EMBL" id="PZN69048.1"/>
    </source>
</evidence>
<dbReference type="AlphaFoldDB" id="A0A2W4QLW1"/>
<feature type="domain" description="CoA-binding" evidence="1">
    <location>
        <begin position="9"/>
        <end position="102"/>
    </location>
</feature>
<dbReference type="InterPro" id="IPR003781">
    <property type="entry name" value="CoA-bd"/>
</dbReference>
<dbReference type="Proteomes" id="UP000249396">
    <property type="component" value="Unassembled WGS sequence"/>
</dbReference>
<dbReference type="PANTHER" id="PTHR33303:SF2">
    <property type="entry name" value="COA-BINDING DOMAIN-CONTAINING PROTEIN"/>
    <property type="match status" value="1"/>
</dbReference>
<dbReference type="SMART" id="SM00881">
    <property type="entry name" value="CoA_binding"/>
    <property type="match status" value="1"/>
</dbReference>